<dbReference type="Pfam" id="PF01633">
    <property type="entry name" value="Choline_kinase"/>
    <property type="match status" value="1"/>
</dbReference>
<comment type="similarity">
    <text evidence="1">Belongs to the choline/ethanolamine kinase family.</text>
</comment>
<dbReference type="GO" id="GO:0004305">
    <property type="term" value="F:ethanolamine kinase activity"/>
    <property type="evidence" value="ECO:0007669"/>
    <property type="project" value="TreeGrafter"/>
</dbReference>
<name>A0AAU9KBQ8_9CILI</name>
<dbReference type="Gene3D" id="3.90.1200.10">
    <property type="match status" value="1"/>
</dbReference>
<evidence type="ECO:0000313" key="2">
    <source>
        <dbReference type="EMBL" id="CAG9330622.1"/>
    </source>
</evidence>
<dbReference type="GO" id="GO:0006646">
    <property type="term" value="P:phosphatidylethanolamine biosynthetic process"/>
    <property type="evidence" value="ECO:0007669"/>
    <property type="project" value="TreeGrafter"/>
</dbReference>
<dbReference type="EMBL" id="CAJZBQ010000051">
    <property type="protein sequence ID" value="CAG9330622.1"/>
    <property type="molecule type" value="Genomic_DNA"/>
</dbReference>
<accession>A0AAU9KBQ8</accession>
<evidence type="ECO:0000256" key="1">
    <source>
        <dbReference type="ARBA" id="ARBA00038211"/>
    </source>
</evidence>
<organism evidence="2 3">
    <name type="scientific">Blepharisma stoltei</name>
    <dbReference type="NCBI Taxonomy" id="1481888"/>
    <lineage>
        <taxon>Eukaryota</taxon>
        <taxon>Sar</taxon>
        <taxon>Alveolata</taxon>
        <taxon>Ciliophora</taxon>
        <taxon>Postciliodesmatophora</taxon>
        <taxon>Heterotrichea</taxon>
        <taxon>Heterotrichida</taxon>
        <taxon>Blepharismidae</taxon>
        <taxon>Blepharisma</taxon>
    </lineage>
</organism>
<dbReference type="Proteomes" id="UP001162131">
    <property type="component" value="Unassembled WGS sequence"/>
</dbReference>
<dbReference type="SUPFAM" id="SSF56112">
    <property type="entry name" value="Protein kinase-like (PK-like)"/>
    <property type="match status" value="1"/>
</dbReference>
<dbReference type="PANTHER" id="PTHR22603:SF93">
    <property type="entry name" value="RE24176P"/>
    <property type="match status" value="1"/>
</dbReference>
<dbReference type="Gene3D" id="3.30.200.20">
    <property type="entry name" value="Phosphorylase Kinase, domain 1"/>
    <property type="match status" value="1"/>
</dbReference>
<comment type="caution">
    <text evidence="2">The sequence shown here is derived from an EMBL/GenBank/DDBJ whole genome shotgun (WGS) entry which is preliminary data.</text>
</comment>
<dbReference type="AlphaFoldDB" id="A0AAU9KBQ8"/>
<dbReference type="InterPro" id="IPR011009">
    <property type="entry name" value="Kinase-like_dom_sf"/>
</dbReference>
<protein>
    <recommendedName>
        <fullName evidence="4">Aminoglycoside phosphotransferase domain-containing protein</fullName>
    </recommendedName>
</protein>
<sequence>MSIEELHASAIEFIISHVPEWASATLENTTLIRLTGNSNKVYLVQTTLNVTPSKLIYRVFGPDHTTIKSRERKIFNALSVLGHAPKTYGDSEIERLEDFLEGFEHVPRTMFYDPLILELVAKKLRELHSIDITHALEGEPVMVEENPRRWREYNLSRLAENPNFIHVEEARREIEELLSPPLWDMYLDILPRNSPVVFSHLDPNPLNFLYNPDLQEVYFIDFEFSGYGYRGIDIAQVLDGVPYDFLHKEYPFWKYYEELTVSDDIIEKYVRAYGEGAEMWVEVKRCLIASQYIWATWGLASYKGPSSGYDYLEYSLQRFRRFKAEYTAFKEVGAEEWLERGRKRFSE</sequence>
<proteinExistence type="inferred from homology"/>
<dbReference type="PANTHER" id="PTHR22603">
    <property type="entry name" value="CHOLINE/ETHANOALAMINE KINASE"/>
    <property type="match status" value="1"/>
</dbReference>
<evidence type="ECO:0000313" key="3">
    <source>
        <dbReference type="Proteomes" id="UP001162131"/>
    </source>
</evidence>
<keyword evidence="3" id="KW-1185">Reference proteome</keyword>
<dbReference type="GO" id="GO:0005737">
    <property type="term" value="C:cytoplasm"/>
    <property type="evidence" value="ECO:0007669"/>
    <property type="project" value="TreeGrafter"/>
</dbReference>
<evidence type="ECO:0008006" key="4">
    <source>
        <dbReference type="Google" id="ProtNLM"/>
    </source>
</evidence>
<dbReference type="GO" id="GO:0004103">
    <property type="term" value="F:choline kinase activity"/>
    <property type="evidence" value="ECO:0007669"/>
    <property type="project" value="TreeGrafter"/>
</dbReference>
<reference evidence="2" key="1">
    <citation type="submission" date="2021-09" db="EMBL/GenBank/DDBJ databases">
        <authorList>
            <consortium name="AG Swart"/>
            <person name="Singh M."/>
            <person name="Singh A."/>
            <person name="Seah K."/>
            <person name="Emmerich C."/>
        </authorList>
    </citation>
    <scope>NUCLEOTIDE SEQUENCE</scope>
    <source>
        <strain evidence="2">ATCC30299</strain>
    </source>
</reference>
<gene>
    <name evidence="2" type="ORF">BSTOLATCC_MIC51203</name>
</gene>